<evidence type="ECO:0000313" key="1">
    <source>
        <dbReference type="EMBL" id="KAF2468047.1"/>
    </source>
</evidence>
<proteinExistence type="predicted"/>
<dbReference type="EMBL" id="MU003517">
    <property type="protein sequence ID" value="KAF2468047.1"/>
    <property type="molecule type" value="Genomic_DNA"/>
</dbReference>
<reference evidence="1" key="1">
    <citation type="journal article" date="2020" name="Stud. Mycol.">
        <title>101 Dothideomycetes genomes: a test case for predicting lifestyles and emergence of pathogens.</title>
        <authorList>
            <person name="Haridas S."/>
            <person name="Albert R."/>
            <person name="Binder M."/>
            <person name="Bloem J."/>
            <person name="Labutti K."/>
            <person name="Salamov A."/>
            <person name="Andreopoulos B."/>
            <person name="Baker S."/>
            <person name="Barry K."/>
            <person name="Bills G."/>
            <person name="Bluhm B."/>
            <person name="Cannon C."/>
            <person name="Castanera R."/>
            <person name="Culley D."/>
            <person name="Daum C."/>
            <person name="Ezra D."/>
            <person name="Gonzalez J."/>
            <person name="Henrissat B."/>
            <person name="Kuo A."/>
            <person name="Liang C."/>
            <person name="Lipzen A."/>
            <person name="Lutzoni F."/>
            <person name="Magnuson J."/>
            <person name="Mondo S."/>
            <person name="Nolan M."/>
            <person name="Ohm R."/>
            <person name="Pangilinan J."/>
            <person name="Park H.-J."/>
            <person name="Ramirez L."/>
            <person name="Alfaro M."/>
            <person name="Sun H."/>
            <person name="Tritt A."/>
            <person name="Yoshinaga Y."/>
            <person name="Zwiers L.-H."/>
            <person name="Turgeon B."/>
            <person name="Goodwin S."/>
            <person name="Spatafora J."/>
            <person name="Crous P."/>
            <person name="Grigoriev I."/>
        </authorList>
    </citation>
    <scope>NUCLEOTIDE SEQUENCE</scope>
    <source>
        <strain evidence="1">ATCC 200398</strain>
    </source>
</reference>
<organism evidence="1 2">
    <name type="scientific">Lindgomyces ingoldianus</name>
    <dbReference type="NCBI Taxonomy" id="673940"/>
    <lineage>
        <taxon>Eukaryota</taxon>
        <taxon>Fungi</taxon>
        <taxon>Dikarya</taxon>
        <taxon>Ascomycota</taxon>
        <taxon>Pezizomycotina</taxon>
        <taxon>Dothideomycetes</taxon>
        <taxon>Pleosporomycetidae</taxon>
        <taxon>Pleosporales</taxon>
        <taxon>Lindgomycetaceae</taxon>
        <taxon>Lindgomyces</taxon>
    </lineage>
</organism>
<name>A0ACB6QME7_9PLEO</name>
<evidence type="ECO:0000313" key="2">
    <source>
        <dbReference type="Proteomes" id="UP000799755"/>
    </source>
</evidence>
<sequence length="174" mass="19803">MPLTVAGRVSVMAPHPSDVLNFLRIILLSDRVGHRRSGTRLSSDSGPKTVRLVLHDHSVSLRKIKATERGKIYALKLQLPCIFREKGYVVREGRRDMATDRPMVFTYEMIFERLLGGERNVSNEFIETEEIELLGRFCHDSTTARRLTSTARSGHHLRGAVRTLPETLAIWPVR</sequence>
<dbReference type="Proteomes" id="UP000799755">
    <property type="component" value="Unassembled WGS sequence"/>
</dbReference>
<protein>
    <submittedName>
        <fullName evidence="1">Uncharacterized protein</fullName>
    </submittedName>
</protein>
<comment type="caution">
    <text evidence="1">The sequence shown here is derived from an EMBL/GenBank/DDBJ whole genome shotgun (WGS) entry which is preliminary data.</text>
</comment>
<keyword evidence="2" id="KW-1185">Reference proteome</keyword>
<accession>A0ACB6QME7</accession>
<gene>
    <name evidence="1" type="ORF">BDR25DRAFT_357807</name>
</gene>